<accession>A0ABZ1BPA6</accession>
<dbReference type="PANTHER" id="PTHR11985:SF35">
    <property type="entry name" value="ANAEROBIC GLYCEROL-3-PHOSPHATE DEHYDROGENASE SUBUNIT A"/>
    <property type="match status" value="1"/>
</dbReference>
<evidence type="ECO:0000256" key="3">
    <source>
        <dbReference type="ARBA" id="ARBA00022630"/>
    </source>
</evidence>
<dbReference type="PRINTS" id="PR01001">
    <property type="entry name" value="FADG3PDH"/>
</dbReference>
<dbReference type="SUPFAM" id="SSF51905">
    <property type="entry name" value="FAD/NAD(P)-binding domain"/>
    <property type="match status" value="1"/>
</dbReference>
<dbReference type="InterPro" id="IPR036188">
    <property type="entry name" value="FAD/NAD-bd_sf"/>
</dbReference>
<evidence type="ECO:0000256" key="5">
    <source>
        <dbReference type="ARBA" id="ARBA00022827"/>
    </source>
</evidence>
<keyword evidence="5" id="KW-0274">FAD</keyword>
<dbReference type="Gene3D" id="3.50.50.60">
    <property type="entry name" value="FAD/NAD(P)-binding domain"/>
    <property type="match status" value="1"/>
</dbReference>
<keyword evidence="11" id="KW-1185">Reference proteome</keyword>
<dbReference type="RefSeq" id="WP_324668660.1">
    <property type="nucleotide sequence ID" value="NZ_CP141614.1"/>
</dbReference>
<dbReference type="InterPro" id="IPR038299">
    <property type="entry name" value="DAO_C_sf"/>
</dbReference>
<dbReference type="InterPro" id="IPR006076">
    <property type="entry name" value="FAD-dep_OxRdtase"/>
</dbReference>
<organism evidence="10 11">
    <name type="scientific">Geochorda subterranea</name>
    <dbReference type="NCBI Taxonomy" id="3109564"/>
    <lineage>
        <taxon>Bacteria</taxon>
        <taxon>Bacillati</taxon>
        <taxon>Bacillota</taxon>
        <taxon>Limnochordia</taxon>
        <taxon>Limnochordales</taxon>
        <taxon>Geochordaceae</taxon>
        <taxon>Geochorda</taxon>
    </lineage>
</organism>
<reference evidence="11" key="1">
    <citation type="submission" date="2023-12" db="EMBL/GenBank/DDBJ databases">
        <title>Novel isolates from deep terrestrial aquifers shed light on the physiology and ecology of the class Limnochordia.</title>
        <authorList>
            <person name="Karnachuk O.V."/>
            <person name="Lukina A.P."/>
            <person name="Avakyan M.R."/>
            <person name="Kadnikov V."/>
            <person name="Begmatov S."/>
            <person name="Beletsky A.V."/>
            <person name="Mardanov A.V."/>
            <person name="Ravin N.V."/>
        </authorList>
    </citation>
    <scope>NUCLEOTIDE SEQUENCE [LARGE SCALE GENOMIC DNA]</scope>
    <source>
        <strain evidence="11">LN</strain>
    </source>
</reference>
<keyword evidence="3 7" id="KW-0285">Flavoprotein</keyword>
<dbReference type="InterPro" id="IPR000447">
    <property type="entry name" value="G3P_DH_FAD-dep"/>
</dbReference>
<evidence type="ECO:0000259" key="9">
    <source>
        <dbReference type="Pfam" id="PF16901"/>
    </source>
</evidence>
<evidence type="ECO:0000256" key="4">
    <source>
        <dbReference type="ARBA" id="ARBA00022798"/>
    </source>
</evidence>
<dbReference type="Gene3D" id="1.10.8.870">
    <property type="entry name" value="Alpha-glycerophosphate oxidase, cap domain"/>
    <property type="match status" value="1"/>
</dbReference>
<gene>
    <name evidence="10" type="ORF">VLY81_13130</name>
</gene>
<keyword evidence="6 7" id="KW-0560">Oxidoreductase</keyword>
<dbReference type="EC" id="1.1.5.3" evidence="7"/>
<evidence type="ECO:0000256" key="2">
    <source>
        <dbReference type="ARBA" id="ARBA00007330"/>
    </source>
</evidence>
<name>A0ABZ1BPA6_9FIRM</name>
<evidence type="ECO:0000313" key="10">
    <source>
        <dbReference type="EMBL" id="WRP14345.1"/>
    </source>
</evidence>
<comment type="similarity">
    <text evidence="2 7">Belongs to the FAD-dependent glycerol-3-phosphate dehydrogenase family.</text>
</comment>
<feature type="domain" description="FAD dependent oxidoreductase" evidence="8">
    <location>
        <begin position="23"/>
        <end position="393"/>
    </location>
</feature>
<feature type="domain" description="Alpha-glycerophosphate oxidase C-terminal" evidence="9">
    <location>
        <begin position="421"/>
        <end position="544"/>
    </location>
</feature>
<comment type="cofactor">
    <cofactor evidence="1 7">
        <name>FAD</name>
        <dbReference type="ChEBI" id="CHEBI:57692"/>
    </cofactor>
</comment>
<comment type="catalytic activity">
    <reaction evidence="7">
        <text>a quinone + sn-glycerol 3-phosphate = dihydroxyacetone phosphate + a quinol</text>
        <dbReference type="Rhea" id="RHEA:18977"/>
        <dbReference type="ChEBI" id="CHEBI:24646"/>
        <dbReference type="ChEBI" id="CHEBI:57597"/>
        <dbReference type="ChEBI" id="CHEBI:57642"/>
        <dbReference type="ChEBI" id="CHEBI:132124"/>
        <dbReference type="EC" id="1.1.5.3"/>
    </reaction>
</comment>
<dbReference type="EMBL" id="CP141614">
    <property type="protein sequence ID" value="WRP14345.1"/>
    <property type="molecule type" value="Genomic_DNA"/>
</dbReference>
<evidence type="ECO:0000256" key="6">
    <source>
        <dbReference type="ARBA" id="ARBA00023002"/>
    </source>
</evidence>
<dbReference type="InterPro" id="IPR031656">
    <property type="entry name" value="DAO_C"/>
</dbReference>
<keyword evidence="4" id="KW-0319">Glycerol metabolism</keyword>
<dbReference type="PANTHER" id="PTHR11985">
    <property type="entry name" value="GLYCEROL-3-PHOSPHATE DEHYDROGENASE"/>
    <property type="match status" value="1"/>
</dbReference>
<evidence type="ECO:0000256" key="7">
    <source>
        <dbReference type="RuleBase" id="RU361217"/>
    </source>
</evidence>
<evidence type="ECO:0000313" key="11">
    <source>
        <dbReference type="Proteomes" id="UP001333102"/>
    </source>
</evidence>
<dbReference type="PROSITE" id="PS00978">
    <property type="entry name" value="FAD_G3PDH_2"/>
    <property type="match status" value="1"/>
</dbReference>
<proteinExistence type="inferred from homology"/>
<dbReference type="Pfam" id="PF16901">
    <property type="entry name" value="DAO_C"/>
    <property type="match status" value="1"/>
</dbReference>
<protein>
    <recommendedName>
        <fullName evidence="7">Glycerol-3-phosphate dehydrogenase</fullName>
        <ecNumber evidence="7">1.1.5.3</ecNumber>
    </recommendedName>
</protein>
<dbReference type="GO" id="GO:0016491">
    <property type="term" value="F:oxidoreductase activity"/>
    <property type="evidence" value="ECO:0007669"/>
    <property type="project" value="UniProtKB-KW"/>
</dbReference>
<dbReference type="Gene3D" id="3.30.9.10">
    <property type="entry name" value="D-Amino Acid Oxidase, subunit A, domain 2"/>
    <property type="match status" value="1"/>
</dbReference>
<sequence>MNADLSASQRLSTLRAMAERDLDILVIGGGITGAGVALDAASRGYRVGLVEQADFASGTSGRSTKLVHGGIRYLPQLDFSLVREALVERARLVANAPHLVRPLPFLVPFYQGLRRPLGIRLPSPGQPLLPLAMNMGLWLYDRLAGRMVLMRHRPVSVAEALHLFPHLRRDGLRRASLYYDAQTDDARLTVAVLRTAAAHGALCINYARATALVREGGRVSGVEVQDQVSGERLRVRARWVVNATGVWAGEVARLAGAGGAIELTLSKGVHLVLPRELVGLGDAALVLPETEDGRLAFVVPWEGRAILGTTDTPYAGSMEDPPVTDDDVAYLLRHARRFLHVELEPGDLVAAYAGLRPLVSSGGRSADISRRHAVVRHEPGFVSIIGGKLTTYRQMAQDVVDLVAREDGTSADGSVRAVGPCRTARLPLVGAQSPGSWPMLVRDAVRAGLSPELAGRLLRRYGSEMERILALIHDDPSLAQPLAPDVPCIGAEVVYACHVTMPVHLEDMMVRRLRLALLEPRAGEQAARSVAALMARALEWPADRMEAELERYRAGSRVAAP</sequence>
<dbReference type="PROSITE" id="PS00977">
    <property type="entry name" value="FAD_G3PDH_1"/>
    <property type="match status" value="1"/>
</dbReference>
<evidence type="ECO:0000259" key="8">
    <source>
        <dbReference type="Pfam" id="PF01266"/>
    </source>
</evidence>
<dbReference type="Proteomes" id="UP001333102">
    <property type="component" value="Chromosome"/>
</dbReference>
<dbReference type="Pfam" id="PF01266">
    <property type="entry name" value="DAO"/>
    <property type="match status" value="1"/>
</dbReference>
<evidence type="ECO:0000256" key="1">
    <source>
        <dbReference type="ARBA" id="ARBA00001974"/>
    </source>
</evidence>